<evidence type="ECO:0000313" key="2">
    <source>
        <dbReference type="Proteomes" id="UP000188342"/>
    </source>
</evidence>
<proteinExistence type="predicted"/>
<reference evidence="1 2" key="1">
    <citation type="submission" date="2017-02" db="EMBL/GenBank/DDBJ databases">
        <authorList>
            <person name="Peterson S.W."/>
        </authorList>
    </citation>
    <scope>NUCLEOTIDE SEQUENCE [LARGE SCALE GENOMIC DNA]</scope>
    <source>
        <strain evidence="1 2">LSP_Lj1</strain>
    </source>
</reference>
<dbReference type="STRING" id="1255658.FM114_00835"/>
<dbReference type="PANTHER" id="PTHR34724">
    <property type="entry name" value="OS12G0596101 PROTEIN"/>
    <property type="match status" value="1"/>
</dbReference>
<dbReference type="Proteomes" id="UP000188342">
    <property type="component" value="Unassembled WGS sequence"/>
</dbReference>
<protein>
    <submittedName>
        <fullName evidence="1">Uncharacterized protein</fullName>
    </submittedName>
</protein>
<gene>
    <name evidence="1" type="ORF">FM114_00835</name>
</gene>
<dbReference type="EMBL" id="FUKQ01000005">
    <property type="protein sequence ID" value="SJN17069.1"/>
    <property type="molecule type" value="Genomic_DNA"/>
</dbReference>
<name>A0A1R4IBF4_9ACTN</name>
<dbReference type="PANTHER" id="PTHR34724:SF2">
    <property type="entry name" value="OS12G0596101 PROTEIN"/>
    <property type="match status" value="1"/>
</dbReference>
<evidence type="ECO:0000313" key="1">
    <source>
        <dbReference type="EMBL" id="SJN17069.1"/>
    </source>
</evidence>
<accession>A0A1R4IBF4</accession>
<sequence>MCKKVSCDNCGKPTWAGCGEHIEDALKDVKPAYRCTCPR</sequence>
<dbReference type="AlphaFoldDB" id="A0A1R4IBF4"/>
<keyword evidence="2" id="KW-1185">Reference proteome</keyword>
<organism evidence="1 2">
    <name type="scientific">Luteococcus japonicus LSP_Lj1</name>
    <dbReference type="NCBI Taxonomy" id="1255658"/>
    <lineage>
        <taxon>Bacteria</taxon>
        <taxon>Bacillati</taxon>
        <taxon>Actinomycetota</taxon>
        <taxon>Actinomycetes</taxon>
        <taxon>Propionibacteriales</taxon>
        <taxon>Propionibacteriaceae</taxon>
        <taxon>Luteococcus</taxon>
    </lineage>
</organism>